<protein>
    <submittedName>
        <fullName evidence="1">Reverse transcriptase, RNA-dependent DNA polymerase</fullName>
    </submittedName>
</protein>
<dbReference type="SUPFAM" id="SSF50630">
    <property type="entry name" value="Acid proteases"/>
    <property type="match status" value="1"/>
</dbReference>
<reference evidence="1" key="2">
    <citation type="submission" date="2022-01" db="EMBL/GenBank/DDBJ databases">
        <authorList>
            <person name="Yamashiro T."/>
            <person name="Shiraishi A."/>
            <person name="Satake H."/>
            <person name="Nakayama K."/>
        </authorList>
    </citation>
    <scope>NUCLEOTIDE SEQUENCE</scope>
</reference>
<proteinExistence type="predicted"/>
<comment type="caution">
    <text evidence="1">The sequence shown here is derived from an EMBL/GenBank/DDBJ whole genome shotgun (WGS) entry which is preliminary data.</text>
</comment>
<name>A0ABQ5CFY3_9ASTR</name>
<evidence type="ECO:0000313" key="2">
    <source>
        <dbReference type="Proteomes" id="UP001151760"/>
    </source>
</evidence>
<dbReference type="Gene3D" id="2.40.70.10">
    <property type="entry name" value="Acid Proteases"/>
    <property type="match status" value="1"/>
</dbReference>
<dbReference type="PANTHER" id="PTHR33067:SF35">
    <property type="entry name" value="ASPARTIC PEPTIDASE DDI1-TYPE DOMAIN-CONTAINING PROTEIN"/>
    <property type="match status" value="1"/>
</dbReference>
<gene>
    <name evidence="1" type="ORF">Tco_0895912</name>
</gene>
<organism evidence="1 2">
    <name type="scientific">Tanacetum coccineum</name>
    <dbReference type="NCBI Taxonomy" id="301880"/>
    <lineage>
        <taxon>Eukaryota</taxon>
        <taxon>Viridiplantae</taxon>
        <taxon>Streptophyta</taxon>
        <taxon>Embryophyta</taxon>
        <taxon>Tracheophyta</taxon>
        <taxon>Spermatophyta</taxon>
        <taxon>Magnoliopsida</taxon>
        <taxon>eudicotyledons</taxon>
        <taxon>Gunneridae</taxon>
        <taxon>Pentapetalae</taxon>
        <taxon>asterids</taxon>
        <taxon>campanulids</taxon>
        <taxon>Asterales</taxon>
        <taxon>Asteraceae</taxon>
        <taxon>Asteroideae</taxon>
        <taxon>Anthemideae</taxon>
        <taxon>Anthemidinae</taxon>
        <taxon>Tanacetum</taxon>
    </lineage>
</organism>
<reference evidence="1" key="1">
    <citation type="journal article" date="2022" name="Int. J. Mol. Sci.">
        <title>Draft Genome of Tanacetum Coccineum: Genomic Comparison of Closely Related Tanacetum-Family Plants.</title>
        <authorList>
            <person name="Yamashiro T."/>
            <person name="Shiraishi A."/>
            <person name="Nakayama K."/>
            <person name="Satake H."/>
        </authorList>
    </citation>
    <scope>NUCLEOTIDE SEQUENCE</scope>
</reference>
<keyword evidence="1" id="KW-0548">Nucleotidyltransferase</keyword>
<sequence>MKKIMISTDLSLKNHDSSIKRLEQKVNHLAQLISTHKPKHTLKPKIETFGEKVKRRILEENKEPTTSYDKPIQQLQKVVSYEINELPAHYSTTLQNKLPLKETDPKSFILPCTIGNHSMSNALADLGAGISVMPYSLFKRLGLGSLKPIKMTIEMADRSMQSPKGIKENVLVKISKFMFHVDFIILVIMEDENIPIILGRPMLAIAHTKIDVYGKKISLGVGQDQVVFKINKKESPASISPICVINEYAKTQEFDNLVMNDEKKGDFESYLSPKYRSQDIISLSPSKSAKINEDSSMTLCDPNKRMSIGLEDFVDIDDMWDDLNPRILTNEKAKTEF</sequence>
<dbReference type="GO" id="GO:0003964">
    <property type="term" value="F:RNA-directed DNA polymerase activity"/>
    <property type="evidence" value="ECO:0007669"/>
    <property type="project" value="UniProtKB-KW"/>
</dbReference>
<keyword evidence="1" id="KW-0695">RNA-directed DNA polymerase</keyword>
<dbReference type="InterPro" id="IPR021109">
    <property type="entry name" value="Peptidase_aspartic_dom_sf"/>
</dbReference>
<dbReference type="Proteomes" id="UP001151760">
    <property type="component" value="Unassembled WGS sequence"/>
</dbReference>
<accession>A0ABQ5CFY3</accession>
<keyword evidence="2" id="KW-1185">Reference proteome</keyword>
<keyword evidence="1" id="KW-0808">Transferase</keyword>
<dbReference type="CDD" id="cd00303">
    <property type="entry name" value="retropepsin_like"/>
    <property type="match status" value="1"/>
</dbReference>
<dbReference type="PANTHER" id="PTHR33067">
    <property type="entry name" value="RNA-DIRECTED DNA POLYMERASE-RELATED"/>
    <property type="match status" value="1"/>
</dbReference>
<evidence type="ECO:0000313" key="1">
    <source>
        <dbReference type="EMBL" id="GJT25975.1"/>
    </source>
</evidence>
<dbReference type="EMBL" id="BQNB010014255">
    <property type="protein sequence ID" value="GJT25975.1"/>
    <property type="molecule type" value="Genomic_DNA"/>
</dbReference>